<name>A0ABU1NM87_9BURK</name>
<dbReference type="InterPro" id="IPR015867">
    <property type="entry name" value="N-reg_PII/ATP_PRibTrfase_C"/>
</dbReference>
<sequence length="110" mass="12261">MDSPACIVMTTASTEDEAEALAAAIVEARLAACVQVERVRSFYIWEDTLHREPEWLLLIKTLSSRYTTLEAFIRERHSYETPEILQVPVAGGSLDYLRWLASGSTGADQA</sequence>
<proteinExistence type="inferred from homology"/>
<dbReference type="InterPro" id="IPR004323">
    <property type="entry name" value="Ion_tolerance_CutA"/>
</dbReference>
<accession>A0ABU1NM87</accession>
<evidence type="ECO:0000313" key="3">
    <source>
        <dbReference type="Proteomes" id="UP001184230"/>
    </source>
</evidence>
<dbReference type="SUPFAM" id="SSF54913">
    <property type="entry name" value="GlnB-like"/>
    <property type="match status" value="1"/>
</dbReference>
<dbReference type="PANTHER" id="PTHR23419">
    <property type="entry name" value="DIVALENT CATION TOLERANCE CUTA-RELATED"/>
    <property type="match status" value="1"/>
</dbReference>
<evidence type="ECO:0000313" key="2">
    <source>
        <dbReference type="EMBL" id="MDR6539579.1"/>
    </source>
</evidence>
<reference evidence="2 3" key="1">
    <citation type="submission" date="2023-07" db="EMBL/GenBank/DDBJ databases">
        <title>Sorghum-associated microbial communities from plants grown in Nebraska, USA.</title>
        <authorList>
            <person name="Schachtman D."/>
        </authorList>
    </citation>
    <scope>NUCLEOTIDE SEQUENCE [LARGE SCALE GENOMIC DNA]</scope>
    <source>
        <strain evidence="2 3">DS1781</strain>
    </source>
</reference>
<dbReference type="Proteomes" id="UP001184230">
    <property type="component" value="Unassembled WGS sequence"/>
</dbReference>
<gene>
    <name evidence="2" type="ORF">J2739_005376</name>
</gene>
<dbReference type="Pfam" id="PF03091">
    <property type="entry name" value="CutA1"/>
    <property type="match status" value="1"/>
</dbReference>
<comment type="similarity">
    <text evidence="1">Belongs to the CutA family.</text>
</comment>
<evidence type="ECO:0000256" key="1">
    <source>
        <dbReference type="ARBA" id="ARBA00010169"/>
    </source>
</evidence>
<keyword evidence="3" id="KW-1185">Reference proteome</keyword>
<dbReference type="EMBL" id="JAVDRF010000018">
    <property type="protein sequence ID" value="MDR6539579.1"/>
    <property type="molecule type" value="Genomic_DNA"/>
</dbReference>
<dbReference type="RefSeq" id="WP_309907392.1">
    <property type="nucleotide sequence ID" value="NZ_JAVDRF010000018.1"/>
</dbReference>
<organism evidence="2 3">
    <name type="scientific">Variovorax soli</name>
    <dbReference type="NCBI Taxonomy" id="376815"/>
    <lineage>
        <taxon>Bacteria</taxon>
        <taxon>Pseudomonadati</taxon>
        <taxon>Pseudomonadota</taxon>
        <taxon>Betaproteobacteria</taxon>
        <taxon>Burkholderiales</taxon>
        <taxon>Comamonadaceae</taxon>
        <taxon>Variovorax</taxon>
    </lineage>
</organism>
<protein>
    <submittedName>
        <fullName evidence="2">Periplasmic divalent cation tolerance protein</fullName>
    </submittedName>
</protein>
<comment type="caution">
    <text evidence="2">The sequence shown here is derived from an EMBL/GenBank/DDBJ whole genome shotgun (WGS) entry which is preliminary data.</text>
</comment>
<dbReference type="Gene3D" id="3.30.70.120">
    <property type="match status" value="1"/>
</dbReference>
<dbReference type="InterPro" id="IPR011322">
    <property type="entry name" value="N-reg_PII-like_a/b"/>
</dbReference>
<dbReference type="PANTHER" id="PTHR23419:SF8">
    <property type="entry name" value="FI09726P"/>
    <property type="match status" value="1"/>
</dbReference>